<sequence length="96" mass="11239">MHKSEDTRQILKWTLLCASTKECINPDDSKLLCPDDRTLIAACHRFDQSVLGILSVNSEYQRFVINNGNSYKIRSNVMEIFELWVVKIHPFQHFKI</sequence>
<reference evidence="2" key="1">
    <citation type="submission" date="2022-11" db="UniProtKB">
        <authorList>
            <consortium name="WormBaseParasite"/>
        </authorList>
    </citation>
    <scope>IDENTIFICATION</scope>
</reference>
<dbReference type="AlphaFoldDB" id="A0A914M3Y6"/>
<protein>
    <submittedName>
        <fullName evidence="2">Uncharacterized protein</fullName>
    </submittedName>
</protein>
<evidence type="ECO:0000313" key="1">
    <source>
        <dbReference type="Proteomes" id="UP000887563"/>
    </source>
</evidence>
<dbReference type="Proteomes" id="UP000887563">
    <property type="component" value="Unplaced"/>
</dbReference>
<dbReference type="PANTHER" id="PTHR31389:SF4">
    <property type="entry name" value="LD39211P"/>
    <property type="match status" value="1"/>
</dbReference>
<organism evidence="1 2">
    <name type="scientific">Meloidogyne incognita</name>
    <name type="common">Southern root-knot nematode worm</name>
    <name type="synonym">Oxyuris incognita</name>
    <dbReference type="NCBI Taxonomy" id="6306"/>
    <lineage>
        <taxon>Eukaryota</taxon>
        <taxon>Metazoa</taxon>
        <taxon>Ecdysozoa</taxon>
        <taxon>Nematoda</taxon>
        <taxon>Chromadorea</taxon>
        <taxon>Rhabditida</taxon>
        <taxon>Tylenchina</taxon>
        <taxon>Tylenchomorpha</taxon>
        <taxon>Tylenchoidea</taxon>
        <taxon>Meloidogynidae</taxon>
        <taxon>Meloidogyninae</taxon>
        <taxon>Meloidogyne</taxon>
        <taxon>Meloidogyne incognita group</taxon>
    </lineage>
</organism>
<evidence type="ECO:0000313" key="2">
    <source>
        <dbReference type="WBParaSite" id="Minc3s01157g21252"/>
    </source>
</evidence>
<proteinExistence type="predicted"/>
<keyword evidence="1" id="KW-1185">Reference proteome</keyword>
<dbReference type="WBParaSite" id="Minc3s01157g21252">
    <property type="protein sequence ID" value="Minc3s01157g21252"/>
    <property type="gene ID" value="Minc3s01157g21252"/>
</dbReference>
<name>A0A914M3Y6_MELIC</name>
<dbReference type="PANTHER" id="PTHR31389">
    <property type="entry name" value="LD39211P"/>
    <property type="match status" value="1"/>
</dbReference>
<accession>A0A914M3Y6</accession>